<keyword evidence="3 8" id="KW-0732">Signal</keyword>
<evidence type="ECO:0000256" key="7">
    <source>
        <dbReference type="SAM" id="Phobius"/>
    </source>
</evidence>
<evidence type="ECO:0000256" key="3">
    <source>
        <dbReference type="ARBA" id="ARBA00022729"/>
    </source>
</evidence>
<feature type="chain" id="PRO_5042248003" description="Cation-dependent mannose-6-phosphate receptor" evidence="8">
    <location>
        <begin position="24"/>
        <end position="260"/>
    </location>
</feature>
<name>A0AAD7ZM83_DIPPU</name>
<comment type="caution">
    <text evidence="9">The sequence shown here is derived from an EMBL/GenBank/DDBJ whole genome shotgun (WGS) entry which is preliminary data.</text>
</comment>
<dbReference type="InterPro" id="IPR018939">
    <property type="entry name" value="Autophagy-rel_prot_27"/>
</dbReference>
<evidence type="ECO:0000256" key="8">
    <source>
        <dbReference type="SAM" id="SignalP"/>
    </source>
</evidence>
<keyword evidence="4" id="KW-0813">Transport</keyword>
<sequence length="260" mass="28533">MSFILNMCIFILMLFSQCLFAISDNFNCSKVSDCKCVFQTGMGINLLPLNKEQTWLNSSFGNSTFYFHPCSDLPLGNHSGENDCTSGTSACLLNGTTGTFHNLGSSTNTSFFSIGVTGFPILFYSYNNITTAIGLRCAFVNQSALNYIDEHNNKNITYLFELQSRWACPVEIFPSNTTTTSASTSPSSGLSTGSVLVIIFLVFVTTYFVGGAIALKLLRGAEGREMIPNYDFWVDLPNLVKDGTTFVFNGCQTTPSYDRI</sequence>
<comment type="subcellular location">
    <subcellularLocation>
        <location evidence="1">Preautophagosomal structure membrane</location>
        <topology evidence="1">Single-pass type I membrane protein</topology>
    </subcellularLocation>
</comment>
<dbReference type="AlphaFoldDB" id="A0AAD7ZM83"/>
<keyword evidence="5 7" id="KW-1133">Transmembrane helix</keyword>
<evidence type="ECO:0000313" key="10">
    <source>
        <dbReference type="Proteomes" id="UP001233999"/>
    </source>
</evidence>
<evidence type="ECO:0000256" key="1">
    <source>
        <dbReference type="ARBA" id="ARBA00004472"/>
    </source>
</evidence>
<gene>
    <name evidence="9" type="ORF">L9F63_022331</name>
</gene>
<dbReference type="EMBL" id="JASPKZ010007617">
    <property type="protein sequence ID" value="KAJ9583314.1"/>
    <property type="molecule type" value="Genomic_DNA"/>
</dbReference>
<proteinExistence type="predicted"/>
<dbReference type="Proteomes" id="UP001233999">
    <property type="component" value="Unassembled WGS sequence"/>
</dbReference>
<evidence type="ECO:0008006" key="11">
    <source>
        <dbReference type="Google" id="ProtNLM"/>
    </source>
</evidence>
<organism evidence="9 10">
    <name type="scientific">Diploptera punctata</name>
    <name type="common">Pacific beetle cockroach</name>
    <dbReference type="NCBI Taxonomy" id="6984"/>
    <lineage>
        <taxon>Eukaryota</taxon>
        <taxon>Metazoa</taxon>
        <taxon>Ecdysozoa</taxon>
        <taxon>Arthropoda</taxon>
        <taxon>Hexapoda</taxon>
        <taxon>Insecta</taxon>
        <taxon>Pterygota</taxon>
        <taxon>Neoptera</taxon>
        <taxon>Polyneoptera</taxon>
        <taxon>Dictyoptera</taxon>
        <taxon>Blattodea</taxon>
        <taxon>Blaberoidea</taxon>
        <taxon>Blaberidae</taxon>
        <taxon>Diplopterinae</taxon>
        <taxon>Diploptera</taxon>
    </lineage>
</organism>
<dbReference type="PANTHER" id="PTHR15071:SF0">
    <property type="entry name" value="MANNOSE 6-PHOSPHATE RECEPTOR-LIKE PROTEIN 1"/>
    <property type="match status" value="1"/>
</dbReference>
<feature type="transmembrane region" description="Helical" evidence="7">
    <location>
        <begin position="195"/>
        <end position="218"/>
    </location>
</feature>
<keyword evidence="2 7" id="KW-0812">Transmembrane</keyword>
<accession>A0AAD7ZM83</accession>
<dbReference type="SUPFAM" id="SSF50911">
    <property type="entry name" value="Mannose 6-phosphate receptor domain"/>
    <property type="match status" value="1"/>
</dbReference>
<keyword evidence="10" id="KW-1185">Reference proteome</keyword>
<keyword evidence="6 7" id="KW-0472">Membrane</keyword>
<dbReference type="GO" id="GO:0000139">
    <property type="term" value="C:Golgi membrane"/>
    <property type="evidence" value="ECO:0007669"/>
    <property type="project" value="UniProtKB-SubCell"/>
</dbReference>
<evidence type="ECO:0000256" key="6">
    <source>
        <dbReference type="ARBA" id="ARBA00023136"/>
    </source>
</evidence>
<reference evidence="9" key="2">
    <citation type="submission" date="2023-05" db="EMBL/GenBank/DDBJ databases">
        <authorList>
            <person name="Fouks B."/>
        </authorList>
    </citation>
    <scope>NUCLEOTIDE SEQUENCE</scope>
    <source>
        <strain evidence="9">Stay&amp;Tobe</strain>
        <tissue evidence="9">Testes</tissue>
    </source>
</reference>
<reference evidence="9" key="1">
    <citation type="journal article" date="2023" name="IScience">
        <title>Live-bearing cockroach genome reveals convergent evolutionary mechanisms linked to viviparity in insects and beyond.</title>
        <authorList>
            <person name="Fouks B."/>
            <person name="Harrison M.C."/>
            <person name="Mikhailova A.A."/>
            <person name="Marchal E."/>
            <person name="English S."/>
            <person name="Carruthers M."/>
            <person name="Jennings E.C."/>
            <person name="Chiamaka E.L."/>
            <person name="Frigard R.A."/>
            <person name="Pippel M."/>
            <person name="Attardo G.M."/>
            <person name="Benoit J.B."/>
            <person name="Bornberg-Bauer E."/>
            <person name="Tobe S.S."/>
        </authorList>
    </citation>
    <scope>NUCLEOTIDE SEQUENCE</scope>
    <source>
        <strain evidence="9">Stay&amp;Tobe</strain>
    </source>
</reference>
<evidence type="ECO:0000256" key="5">
    <source>
        <dbReference type="ARBA" id="ARBA00022989"/>
    </source>
</evidence>
<dbReference type="GO" id="GO:0015031">
    <property type="term" value="P:protein transport"/>
    <property type="evidence" value="ECO:0007669"/>
    <property type="project" value="UniProtKB-KW"/>
</dbReference>
<evidence type="ECO:0000313" key="9">
    <source>
        <dbReference type="EMBL" id="KAJ9583314.1"/>
    </source>
</evidence>
<dbReference type="InterPro" id="IPR009011">
    <property type="entry name" value="Man6P_isomerase_rcpt-bd_dom_sf"/>
</dbReference>
<evidence type="ECO:0000256" key="2">
    <source>
        <dbReference type="ARBA" id="ARBA00022692"/>
    </source>
</evidence>
<dbReference type="PANTHER" id="PTHR15071">
    <property type="entry name" value="MANNOSE-6-PHOSPHATE RECEPTOR FAMILY MEMBER"/>
    <property type="match status" value="1"/>
</dbReference>
<feature type="signal peptide" evidence="8">
    <location>
        <begin position="1"/>
        <end position="23"/>
    </location>
</feature>
<evidence type="ECO:0000256" key="4">
    <source>
        <dbReference type="ARBA" id="ARBA00022927"/>
    </source>
</evidence>
<keyword evidence="4" id="KW-0653">Protein transport</keyword>
<protein>
    <recommendedName>
        <fullName evidence="11">Cation-dependent mannose-6-phosphate receptor</fullName>
    </recommendedName>
</protein>
<dbReference type="GO" id="GO:0005802">
    <property type="term" value="C:trans-Golgi network"/>
    <property type="evidence" value="ECO:0007669"/>
    <property type="project" value="TreeGrafter"/>
</dbReference>
<dbReference type="Pfam" id="PF09451">
    <property type="entry name" value="ATG27"/>
    <property type="match status" value="1"/>
</dbReference>
<dbReference type="Gene3D" id="2.70.130.10">
    <property type="entry name" value="Mannose-6-phosphate receptor binding domain"/>
    <property type="match status" value="1"/>
</dbReference>
<dbReference type="GO" id="GO:0034045">
    <property type="term" value="C:phagophore assembly site membrane"/>
    <property type="evidence" value="ECO:0007669"/>
    <property type="project" value="UniProtKB-SubCell"/>
</dbReference>